<evidence type="ECO:0000313" key="2">
    <source>
        <dbReference type="Proteomes" id="UP000029833"/>
    </source>
</evidence>
<reference evidence="1 2" key="1">
    <citation type="submission" date="2013-10" db="EMBL/GenBank/DDBJ databases">
        <authorList>
            <person name="Wang G."/>
            <person name="Zhuang W."/>
        </authorList>
    </citation>
    <scope>NUCLEOTIDE SEQUENCE [LARGE SCALE GENOMIC DNA]</scope>
    <source>
        <strain evidence="1 2">DSM 20118</strain>
    </source>
</reference>
<protein>
    <submittedName>
        <fullName evidence="1">Uncharacterized protein</fullName>
    </submittedName>
</protein>
<proteinExistence type="predicted"/>
<evidence type="ECO:0000313" key="1">
    <source>
        <dbReference type="EMBL" id="KGM01914.1"/>
    </source>
</evidence>
<name>A0A0A0B7Z1_9CELL</name>
<dbReference type="EMBL" id="AXNT01000076">
    <property type="protein sequence ID" value="KGM01914.1"/>
    <property type="molecule type" value="Genomic_DNA"/>
</dbReference>
<keyword evidence="2" id="KW-1185">Reference proteome</keyword>
<sequence>MSLVAETSTADRLSDHRAALNAERRRVAHWRRLVRARLDVAIAVITVPEPLGADGDTLLAPGADHDVPRHVELLRSLRAGLPMAEVHQLEALRDLDCRLARYQAEVDVAFAAATDRFVEHLADEPVARPARTLVRPDRG</sequence>
<dbReference type="AlphaFoldDB" id="A0A0A0B7Z1"/>
<dbReference type="STRING" id="1408250.Q760_16510"/>
<comment type="caution">
    <text evidence="1">The sequence shown here is derived from an EMBL/GenBank/DDBJ whole genome shotgun (WGS) entry which is preliminary data.</text>
</comment>
<dbReference type="Proteomes" id="UP000029833">
    <property type="component" value="Unassembled WGS sequence"/>
</dbReference>
<gene>
    <name evidence="1" type="ORF">Q760_16510</name>
</gene>
<organism evidence="1 2">
    <name type="scientific">Cellulomonas cellasea DSM 20118</name>
    <dbReference type="NCBI Taxonomy" id="1408250"/>
    <lineage>
        <taxon>Bacteria</taxon>
        <taxon>Bacillati</taxon>
        <taxon>Actinomycetota</taxon>
        <taxon>Actinomycetes</taxon>
        <taxon>Micrococcales</taxon>
        <taxon>Cellulomonadaceae</taxon>
        <taxon>Cellulomonas</taxon>
    </lineage>
</organism>
<accession>A0A0A0B7Z1</accession>